<evidence type="ECO:0000313" key="2">
    <source>
        <dbReference type="EMBL" id="GFT27369.1"/>
    </source>
</evidence>
<dbReference type="GO" id="GO:0005667">
    <property type="term" value="C:transcription regulator complex"/>
    <property type="evidence" value="ECO:0007669"/>
    <property type="project" value="TreeGrafter"/>
</dbReference>
<reference evidence="2" key="1">
    <citation type="submission" date="2020-08" db="EMBL/GenBank/DDBJ databases">
        <title>Multicomponent nature underlies the extraordinary mechanical properties of spider dragline silk.</title>
        <authorList>
            <person name="Kono N."/>
            <person name="Nakamura H."/>
            <person name="Mori M."/>
            <person name="Yoshida Y."/>
            <person name="Ohtoshi R."/>
            <person name="Malay A.D."/>
            <person name="Moran D.A.P."/>
            <person name="Tomita M."/>
            <person name="Numata K."/>
            <person name="Arakawa K."/>
        </authorList>
    </citation>
    <scope>NUCLEOTIDE SEQUENCE</scope>
</reference>
<dbReference type="Proteomes" id="UP000887013">
    <property type="component" value="Unassembled WGS sequence"/>
</dbReference>
<evidence type="ECO:0000313" key="3">
    <source>
        <dbReference type="Proteomes" id="UP000887013"/>
    </source>
</evidence>
<dbReference type="OrthoDB" id="6512434at2759"/>
<keyword evidence="3" id="KW-1185">Reference proteome</keyword>
<feature type="domain" description="MADF" evidence="1">
    <location>
        <begin position="13"/>
        <end position="101"/>
    </location>
</feature>
<dbReference type="InterPro" id="IPR006578">
    <property type="entry name" value="MADF-dom"/>
</dbReference>
<dbReference type="AlphaFoldDB" id="A0A8X6TLB0"/>
<dbReference type="GO" id="GO:0006357">
    <property type="term" value="P:regulation of transcription by RNA polymerase II"/>
    <property type="evidence" value="ECO:0007669"/>
    <property type="project" value="TreeGrafter"/>
</dbReference>
<accession>A0A8X6TLB0</accession>
<sequence length="364" mass="41567">MARRSRQIKQTEQLISEVKKYPCLYAIDKPEYKNPDLKTTCWTEISENLNRDTSMLRRDWKNLRDGYRQALITRRGTRKRSTRLKPWKYERQMIFVKPYIGPKSCPLDTNPAATTSTTVSDGAVIDVENDDKSICSKIETDTTAATTSTTVSDDAVIDVENDNKSICSKIETNTTAATTAAAVVTNTAAYSTILPCFSSLGIKSEPVDNPVLSPPVRPSSGPRMGVESFLNIHSHLPNEFIRARPVNELPESAKLFRFTPRRLRQSPTPEETRPQRTSCYFRQSRSPRSVQWDEPNANDLELFFISMFHTSKKMPRNYQNKIKMEVLATVLRVEEDYELSRRNSFGLFPAQANRDREYPPVIIL</sequence>
<name>A0A8X6TLB0_NEPPI</name>
<proteinExistence type="predicted"/>
<dbReference type="EMBL" id="BMAW01060662">
    <property type="protein sequence ID" value="GFT27369.1"/>
    <property type="molecule type" value="Genomic_DNA"/>
</dbReference>
<dbReference type="InterPro" id="IPR039353">
    <property type="entry name" value="TF_Adf1"/>
</dbReference>
<evidence type="ECO:0000259" key="1">
    <source>
        <dbReference type="PROSITE" id="PS51029"/>
    </source>
</evidence>
<dbReference type="PANTHER" id="PTHR12243">
    <property type="entry name" value="MADF DOMAIN TRANSCRIPTION FACTOR"/>
    <property type="match status" value="1"/>
</dbReference>
<dbReference type="PROSITE" id="PS51029">
    <property type="entry name" value="MADF"/>
    <property type="match status" value="1"/>
</dbReference>
<dbReference type="Pfam" id="PF10545">
    <property type="entry name" value="MADF_DNA_bdg"/>
    <property type="match status" value="1"/>
</dbReference>
<dbReference type="GO" id="GO:0005634">
    <property type="term" value="C:nucleus"/>
    <property type="evidence" value="ECO:0007669"/>
    <property type="project" value="TreeGrafter"/>
</dbReference>
<dbReference type="SMART" id="SM00595">
    <property type="entry name" value="MADF"/>
    <property type="match status" value="1"/>
</dbReference>
<comment type="caution">
    <text evidence="2">The sequence shown here is derived from an EMBL/GenBank/DDBJ whole genome shotgun (WGS) entry which is preliminary data.</text>
</comment>
<organism evidence="2 3">
    <name type="scientific">Nephila pilipes</name>
    <name type="common">Giant wood spider</name>
    <name type="synonym">Nephila maculata</name>
    <dbReference type="NCBI Taxonomy" id="299642"/>
    <lineage>
        <taxon>Eukaryota</taxon>
        <taxon>Metazoa</taxon>
        <taxon>Ecdysozoa</taxon>
        <taxon>Arthropoda</taxon>
        <taxon>Chelicerata</taxon>
        <taxon>Arachnida</taxon>
        <taxon>Araneae</taxon>
        <taxon>Araneomorphae</taxon>
        <taxon>Entelegynae</taxon>
        <taxon>Araneoidea</taxon>
        <taxon>Nephilidae</taxon>
        <taxon>Nephila</taxon>
    </lineage>
</organism>
<protein>
    <submittedName>
        <fullName evidence="2">MADF domain-containing protein</fullName>
    </submittedName>
</protein>
<dbReference type="PANTHER" id="PTHR12243:SF67">
    <property type="entry name" value="COREPRESSOR OF PANGOLIN, ISOFORM A-RELATED"/>
    <property type="match status" value="1"/>
</dbReference>
<gene>
    <name evidence="2" type="primary">NCL1_26294</name>
    <name evidence="2" type="ORF">NPIL_312271</name>
</gene>